<accession>A0A2M8L1J1</accession>
<protein>
    <submittedName>
        <fullName evidence="1">Uncharacterized protein</fullName>
    </submittedName>
</protein>
<gene>
    <name evidence="1" type="ORF">COU93_02720</name>
</gene>
<sequence>MQRKIRNGVLGFVILILAVIASYRIGFNKALQSSKGDSKLDLSLMWTVKDKLQNSYLDKNKLVDSKMVYGAISGL</sequence>
<name>A0A2M8L1J1_9BACT</name>
<evidence type="ECO:0000313" key="2">
    <source>
        <dbReference type="Proteomes" id="UP000229766"/>
    </source>
</evidence>
<evidence type="ECO:0000313" key="1">
    <source>
        <dbReference type="EMBL" id="PJE66728.1"/>
    </source>
</evidence>
<feature type="non-terminal residue" evidence="1">
    <location>
        <position position="75"/>
    </location>
</feature>
<dbReference type="EMBL" id="PFEI01000152">
    <property type="protein sequence ID" value="PJE66728.1"/>
    <property type="molecule type" value="Genomic_DNA"/>
</dbReference>
<proteinExistence type="predicted"/>
<dbReference type="Proteomes" id="UP000229766">
    <property type="component" value="Unassembled WGS sequence"/>
</dbReference>
<reference evidence="2" key="1">
    <citation type="submission" date="2017-09" db="EMBL/GenBank/DDBJ databases">
        <title>Depth-based differentiation of microbial function through sediment-hosted aquifers and enrichment of novel symbionts in the deep terrestrial subsurface.</title>
        <authorList>
            <person name="Probst A.J."/>
            <person name="Ladd B."/>
            <person name="Jarett J.K."/>
            <person name="Geller-Mcgrath D.E."/>
            <person name="Sieber C.M.K."/>
            <person name="Emerson J.B."/>
            <person name="Anantharaman K."/>
            <person name="Thomas B.C."/>
            <person name="Malmstrom R."/>
            <person name="Stieglmeier M."/>
            <person name="Klingl A."/>
            <person name="Woyke T."/>
            <person name="Ryan C.M."/>
            <person name="Banfield J.F."/>
        </authorList>
    </citation>
    <scope>NUCLEOTIDE SEQUENCE [LARGE SCALE GENOMIC DNA]</scope>
</reference>
<organism evidence="1 2">
    <name type="scientific">Candidatus Shapirobacteria bacterium CG10_big_fil_rev_8_21_14_0_10_36_6</name>
    <dbReference type="NCBI Taxonomy" id="1974886"/>
    <lineage>
        <taxon>Bacteria</taxon>
        <taxon>Candidatus Shapironibacteriota</taxon>
    </lineage>
</organism>
<comment type="caution">
    <text evidence="1">The sequence shown here is derived from an EMBL/GenBank/DDBJ whole genome shotgun (WGS) entry which is preliminary data.</text>
</comment>
<dbReference type="AlphaFoldDB" id="A0A2M8L1J1"/>